<organism evidence="2 3">
    <name type="scientific">Paraburkholderia susongensis</name>
    <dbReference type="NCBI Taxonomy" id="1515439"/>
    <lineage>
        <taxon>Bacteria</taxon>
        <taxon>Pseudomonadati</taxon>
        <taxon>Pseudomonadota</taxon>
        <taxon>Betaproteobacteria</taxon>
        <taxon>Burkholderiales</taxon>
        <taxon>Burkholderiaceae</taxon>
        <taxon>Paraburkholderia</taxon>
    </lineage>
</organism>
<evidence type="ECO:0000313" key="3">
    <source>
        <dbReference type="Proteomes" id="UP000193228"/>
    </source>
</evidence>
<keyword evidence="1" id="KW-1133">Transmembrane helix</keyword>
<evidence type="ECO:0000313" key="2">
    <source>
        <dbReference type="EMBL" id="SMG52673.1"/>
    </source>
</evidence>
<dbReference type="STRING" id="1515439.SAMN06265784_10617"/>
<protein>
    <submittedName>
        <fullName evidence="2">Uncharacterized protein</fullName>
    </submittedName>
</protein>
<name>A0A1X7LH62_9BURK</name>
<evidence type="ECO:0000256" key="1">
    <source>
        <dbReference type="SAM" id="Phobius"/>
    </source>
</evidence>
<reference evidence="3" key="1">
    <citation type="submission" date="2017-04" db="EMBL/GenBank/DDBJ databases">
        <authorList>
            <person name="Varghese N."/>
            <person name="Submissions S."/>
        </authorList>
    </citation>
    <scope>NUCLEOTIDE SEQUENCE [LARGE SCALE GENOMIC DNA]</scope>
    <source>
        <strain evidence="3">LMG 29540</strain>
    </source>
</reference>
<dbReference type="RefSeq" id="WP_085485811.1">
    <property type="nucleotide sequence ID" value="NZ_FXAT01000006.1"/>
</dbReference>
<keyword evidence="1" id="KW-0472">Membrane</keyword>
<gene>
    <name evidence="2" type="ORF">SAMN06265784_10617</name>
</gene>
<dbReference type="AlphaFoldDB" id="A0A1X7LH62"/>
<feature type="transmembrane region" description="Helical" evidence="1">
    <location>
        <begin position="20"/>
        <end position="40"/>
    </location>
</feature>
<dbReference type="OrthoDB" id="9152459at2"/>
<keyword evidence="1" id="KW-0812">Transmembrane</keyword>
<dbReference type="EMBL" id="FXAT01000006">
    <property type="protein sequence ID" value="SMG52673.1"/>
    <property type="molecule type" value="Genomic_DNA"/>
</dbReference>
<keyword evidence="3" id="KW-1185">Reference proteome</keyword>
<accession>A0A1X7LH62</accession>
<sequence>MKGKAIAERLDQLLPRIYKIAQILALLFTPIAVAFIGLVAQRSAADANMNSQTLAAGIAASAQKSTTESGIQRDLVQTAVQILRSPRQPEDVAIRDWATKIMAKYSPVHFSTKEADQLSRSAFTMLDENPLLKPAMEARPPCPAIEIKAIPAAQASDVQQLQALCVRNARDLFWLKVFVGLARGPSGAPAPVTASEAVISH</sequence>
<dbReference type="Proteomes" id="UP000193228">
    <property type="component" value="Unassembled WGS sequence"/>
</dbReference>
<proteinExistence type="predicted"/>